<keyword evidence="1" id="KW-0175">Coiled coil</keyword>
<reference evidence="2 3" key="1">
    <citation type="journal article" date="2016" name="Genome Biol. Evol.">
        <title>Gene Family Evolution Reflects Adaptation to Soil Environmental Stressors in the Genome of the Collembolan Orchesella cincta.</title>
        <authorList>
            <person name="Faddeeva-Vakhrusheva A."/>
            <person name="Derks M.F."/>
            <person name="Anvar S.Y."/>
            <person name="Agamennone V."/>
            <person name="Suring W."/>
            <person name="Smit S."/>
            <person name="van Straalen N.M."/>
            <person name="Roelofs D."/>
        </authorList>
    </citation>
    <scope>NUCLEOTIDE SEQUENCE [LARGE SCALE GENOMIC DNA]</scope>
    <source>
        <tissue evidence="2">Mixed pool</tissue>
    </source>
</reference>
<evidence type="ECO:0000313" key="3">
    <source>
        <dbReference type="Proteomes" id="UP000094527"/>
    </source>
</evidence>
<gene>
    <name evidence="2" type="ORF">Ocin01_07610</name>
</gene>
<accession>A0A1D2N1Z4</accession>
<proteinExistence type="predicted"/>
<feature type="coiled-coil region" evidence="1">
    <location>
        <begin position="176"/>
        <end position="203"/>
    </location>
</feature>
<evidence type="ECO:0000313" key="2">
    <source>
        <dbReference type="EMBL" id="ODM99074.1"/>
    </source>
</evidence>
<organism evidence="2 3">
    <name type="scientific">Orchesella cincta</name>
    <name type="common">Springtail</name>
    <name type="synonym">Podura cincta</name>
    <dbReference type="NCBI Taxonomy" id="48709"/>
    <lineage>
        <taxon>Eukaryota</taxon>
        <taxon>Metazoa</taxon>
        <taxon>Ecdysozoa</taxon>
        <taxon>Arthropoda</taxon>
        <taxon>Hexapoda</taxon>
        <taxon>Collembola</taxon>
        <taxon>Entomobryomorpha</taxon>
        <taxon>Entomobryoidea</taxon>
        <taxon>Orchesellidae</taxon>
        <taxon>Orchesellinae</taxon>
        <taxon>Orchesella</taxon>
    </lineage>
</organism>
<dbReference type="EMBL" id="LJIJ01000301">
    <property type="protein sequence ID" value="ODM99074.1"/>
    <property type="molecule type" value="Genomic_DNA"/>
</dbReference>
<keyword evidence="2" id="KW-0675">Receptor</keyword>
<dbReference type="Proteomes" id="UP000094527">
    <property type="component" value="Unassembled WGS sequence"/>
</dbReference>
<protein>
    <submittedName>
        <fullName evidence="2">Peripheral-type benzodiazepine receptor-associated protein 1</fullName>
    </submittedName>
</protein>
<sequence length="208" mass="23982">MGDVSSTSSILVVRKAHSINLLHTVFALFYLWLPQNVADELQKSQNSVDASVRKWNEVLVAIKGIERNIYRETDELIPKLRRKVAPPVTSQPLADQEFVPALESELARFNGISQMIPEIELKRGLVQAKILKASEDIHKRVDELEVPFELNKLTMEERKKLVRQWKEAETFIVEMKTTFEGIKKEWEETLEKFEDELEGSTRSQCALC</sequence>
<name>A0A1D2N1Z4_ORCCI</name>
<evidence type="ECO:0000256" key="1">
    <source>
        <dbReference type="SAM" id="Coils"/>
    </source>
</evidence>
<comment type="caution">
    <text evidence="2">The sequence shown here is derived from an EMBL/GenBank/DDBJ whole genome shotgun (WGS) entry which is preliminary data.</text>
</comment>
<keyword evidence="3" id="KW-1185">Reference proteome</keyword>
<dbReference type="AlphaFoldDB" id="A0A1D2N1Z4"/>